<dbReference type="AlphaFoldDB" id="A0A2P2C5M6"/>
<name>A0A2P2C5M6_9ZZZZ</name>
<dbReference type="EMBL" id="CZKA01000034">
    <property type="protein sequence ID" value="CUR57325.1"/>
    <property type="molecule type" value="Genomic_DNA"/>
</dbReference>
<evidence type="ECO:0008006" key="2">
    <source>
        <dbReference type="Google" id="ProtNLM"/>
    </source>
</evidence>
<reference evidence="1" key="1">
    <citation type="submission" date="2015-08" db="EMBL/GenBank/DDBJ databases">
        <authorList>
            <person name="Babu N.S."/>
            <person name="Beckwith C.J."/>
            <person name="Beseler K.G."/>
            <person name="Brison A."/>
            <person name="Carone J.V."/>
            <person name="Caskin T.P."/>
            <person name="Diamond M."/>
            <person name="Durham M.E."/>
            <person name="Foxe J.M."/>
            <person name="Go M."/>
            <person name="Henderson B.A."/>
            <person name="Jones I.B."/>
            <person name="McGettigan J.A."/>
            <person name="Micheletti S.J."/>
            <person name="Nasrallah M.E."/>
            <person name="Ortiz D."/>
            <person name="Piller C.R."/>
            <person name="Privatt S.R."/>
            <person name="Schneider S.L."/>
            <person name="Sharp S."/>
            <person name="Smith T.C."/>
            <person name="Stanton J.D."/>
            <person name="Ullery H.E."/>
            <person name="Wilson R.J."/>
            <person name="Serrano M.G."/>
            <person name="Buck G."/>
            <person name="Lee V."/>
            <person name="Wang Y."/>
            <person name="Carvalho R."/>
            <person name="Voegtly L."/>
            <person name="Shi R."/>
            <person name="Duckworth R."/>
            <person name="Johnson A."/>
            <person name="Loviza R."/>
            <person name="Walstead R."/>
            <person name="Shah Z."/>
            <person name="Kiflezghi M."/>
            <person name="Wade K."/>
            <person name="Ball S.L."/>
            <person name="Bradley K.W."/>
            <person name="Asai D.J."/>
            <person name="Bowman C.A."/>
            <person name="Russell D.A."/>
            <person name="Pope W.H."/>
            <person name="Jacobs-Sera D."/>
            <person name="Hendrix R.W."/>
            <person name="Hatfull G.F."/>
        </authorList>
    </citation>
    <scope>NUCLEOTIDE SEQUENCE</scope>
</reference>
<protein>
    <recommendedName>
        <fullName evidence="2">Lipoprotein</fullName>
    </recommendedName>
</protein>
<organism evidence="1">
    <name type="scientific">metagenome</name>
    <dbReference type="NCBI Taxonomy" id="256318"/>
    <lineage>
        <taxon>unclassified sequences</taxon>
        <taxon>metagenomes</taxon>
    </lineage>
</organism>
<evidence type="ECO:0000313" key="1">
    <source>
        <dbReference type="EMBL" id="CUR57325.1"/>
    </source>
</evidence>
<accession>A0A2P2C5M6</accession>
<gene>
    <name evidence="1" type="ORF">NOCA240054</name>
</gene>
<sequence>MPGVRTRLCLTMLALLAGFALSGCGSSDPSTTSPPADLPGTRSCERSFEAIVRRIRRDAPATWVEAHRDRLRLRCPSKYAVLVDYTSVRAVSEAGGKSLCAVYANHGVVRPAVKLARRDGLCTPGRKADAVHAHRHQRQQPRWACFYAPTMDRDWHNDVVCTDGRDEERPYLRAWDSFVTQDEIMASAHEYERQLNDRN</sequence>
<dbReference type="PROSITE" id="PS51257">
    <property type="entry name" value="PROKAR_LIPOPROTEIN"/>
    <property type="match status" value="1"/>
</dbReference>
<proteinExistence type="predicted"/>